<evidence type="ECO:0000313" key="2">
    <source>
        <dbReference type="EMBL" id="MBG6092639.1"/>
    </source>
</evidence>
<dbReference type="AlphaFoldDB" id="A0A931DK27"/>
<evidence type="ECO:0000259" key="1">
    <source>
        <dbReference type="Pfam" id="PF08410"/>
    </source>
</evidence>
<dbReference type="Proteomes" id="UP000614047">
    <property type="component" value="Unassembled WGS sequence"/>
</dbReference>
<gene>
    <name evidence="2" type="ORF">IW256_006752</name>
</gene>
<proteinExistence type="predicted"/>
<sequence length="59" mass="6387">MGDDGELPRYRVLTGPDDEAFCRRVSAALDLGYELHGSPSVTFNGQQVIVAQALIRPPS</sequence>
<protein>
    <recommendedName>
        <fullName evidence="1">DUF1737 domain-containing protein</fullName>
    </recommendedName>
</protein>
<dbReference type="InterPro" id="IPR013619">
    <property type="entry name" value="DUF1737"/>
</dbReference>
<dbReference type="EMBL" id="JADOUA010000001">
    <property type="protein sequence ID" value="MBG6092639.1"/>
    <property type="molecule type" value="Genomic_DNA"/>
</dbReference>
<keyword evidence="3" id="KW-1185">Reference proteome</keyword>
<reference evidence="2" key="1">
    <citation type="submission" date="2020-11" db="EMBL/GenBank/DDBJ databases">
        <title>Sequencing the genomes of 1000 actinobacteria strains.</title>
        <authorList>
            <person name="Klenk H.-P."/>
        </authorList>
    </citation>
    <scope>NUCLEOTIDE SEQUENCE</scope>
    <source>
        <strain evidence="2">DSM 43175</strain>
    </source>
</reference>
<feature type="domain" description="DUF1737" evidence="1">
    <location>
        <begin position="9"/>
        <end position="55"/>
    </location>
</feature>
<accession>A0A931DK27</accession>
<dbReference type="Pfam" id="PF08410">
    <property type="entry name" value="DUF1737"/>
    <property type="match status" value="1"/>
</dbReference>
<comment type="caution">
    <text evidence="2">The sequence shown here is derived from an EMBL/GenBank/DDBJ whole genome shotgun (WGS) entry which is preliminary data.</text>
</comment>
<evidence type="ECO:0000313" key="3">
    <source>
        <dbReference type="Proteomes" id="UP000614047"/>
    </source>
</evidence>
<organism evidence="2 3">
    <name type="scientific">Actinomadura viridis</name>
    <dbReference type="NCBI Taxonomy" id="58110"/>
    <lineage>
        <taxon>Bacteria</taxon>
        <taxon>Bacillati</taxon>
        <taxon>Actinomycetota</taxon>
        <taxon>Actinomycetes</taxon>
        <taxon>Streptosporangiales</taxon>
        <taxon>Thermomonosporaceae</taxon>
        <taxon>Actinomadura</taxon>
    </lineage>
</organism>
<dbReference type="RefSeq" id="WP_197014795.1">
    <property type="nucleotide sequence ID" value="NZ_BAABES010000009.1"/>
</dbReference>
<name>A0A931DK27_9ACTN</name>